<dbReference type="InterPro" id="IPR001375">
    <property type="entry name" value="Peptidase_S9_cat"/>
</dbReference>
<gene>
    <name evidence="4" type="ORF">CWE11_02865</name>
</gene>
<name>A0A432WPP9_9GAMM</name>
<keyword evidence="1" id="KW-0378">Hydrolase</keyword>
<dbReference type="Gene3D" id="3.40.50.1820">
    <property type="entry name" value="alpha/beta hydrolase"/>
    <property type="match status" value="1"/>
</dbReference>
<comment type="caution">
    <text evidence="4">The sequence shown here is derived from an EMBL/GenBank/DDBJ whole genome shotgun (WGS) entry which is preliminary data.</text>
</comment>
<feature type="chain" id="PRO_5019573086" description="Peptidase S9 prolyl oligopeptidase catalytic domain-containing protein" evidence="2">
    <location>
        <begin position="26"/>
        <end position="341"/>
    </location>
</feature>
<accession>A0A432WPP9</accession>
<reference evidence="4 5" key="1">
    <citation type="journal article" date="2011" name="Front. Microbiol.">
        <title>Genomic signatures of strain selection and enhancement in Bacillus atrophaeus var. globigii, a historical biowarfare simulant.</title>
        <authorList>
            <person name="Gibbons H.S."/>
            <person name="Broomall S.M."/>
            <person name="McNew L.A."/>
            <person name="Daligault H."/>
            <person name="Chapman C."/>
            <person name="Bruce D."/>
            <person name="Karavis M."/>
            <person name="Krepps M."/>
            <person name="McGregor P.A."/>
            <person name="Hong C."/>
            <person name="Park K.H."/>
            <person name="Akmal A."/>
            <person name="Feldman A."/>
            <person name="Lin J.S."/>
            <person name="Chang W.E."/>
            <person name="Higgs B.W."/>
            <person name="Demirev P."/>
            <person name="Lindquist J."/>
            <person name="Liem A."/>
            <person name="Fochler E."/>
            <person name="Read T.D."/>
            <person name="Tapia R."/>
            <person name="Johnson S."/>
            <person name="Bishop-Lilly K.A."/>
            <person name="Detter C."/>
            <person name="Han C."/>
            <person name="Sozhamannan S."/>
            <person name="Rosenzweig C.N."/>
            <person name="Skowronski E.W."/>
        </authorList>
    </citation>
    <scope>NUCLEOTIDE SEQUENCE [LARGE SCALE GENOMIC DNA]</scope>
    <source>
        <strain evidence="4 5">GYP-17</strain>
    </source>
</reference>
<feature type="domain" description="Peptidase S9 prolyl oligopeptidase catalytic" evidence="3">
    <location>
        <begin position="138"/>
        <end position="341"/>
    </location>
</feature>
<organism evidence="4 5">
    <name type="scientific">Aliidiomarina sanyensis</name>
    <dbReference type="NCBI Taxonomy" id="1249555"/>
    <lineage>
        <taxon>Bacteria</taxon>
        <taxon>Pseudomonadati</taxon>
        <taxon>Pseudomonadota</taxon>
        <taxon>Gammaproteobacteria</taxon>
        <taxon>Alteromonadales</taxon>
        <taxon>Idiomarinaceae</taxon>
        <taxon>Aliidiomarina</taxon>
    </lineage>
</organism>
<dbReference type="EMBL" id="PIPM01000002">
    <property type="protein sequence ID" value="RUO35718.1"/>
    <property type="molecule type" value="Genomic_DNA"/>
</dbReference>
<dbReference type="PANTHER" id="PTHR42776:SF27">
    <property type="entry name" value="DIPEPTIDYL PEPTIDASE FAMILY MEMBER 6"/>
    <property type="match status" value="1"/>
</dbReference>
<dbReference type="GO" id="GO:0004252">
    <property type="term" value="F:serine-type endopeptidase activity"/>
    <property type="evidence" value="ECO:0007669"/>
    <property type="project" value="TreeGrafter"/>
</dbReference>
<dbReference type="SUPFAM" id="SSF53474">
    <property type="entry name" value="alpha/beta-Hydrolases"/>
    <property type="match status" value="1"/>
</dbReference>
<dbReference type="GO" id="GO:0006508">
    <property type="term" value="P:proteolysis"/>
    <property type="evidence" value="ECO:0007669"/>
    <property type="project" value="InterPro"/>
</dbReference>
<keyword evidence="2" id="KW-0732">Signal</keyword>
<dbReference type="RefSeq" id="WP_126776094.1">
    <property type="nucleotide sequence ID" value="NZ_PIPM01000002.1"/>
</dbReference>
<dbReference type="PANTHER" id="PTHR42776">
    <property type="entry name" value="SERINE PEPTIDASE S9 FAMILY MEMBER"/>
    <property type="match status" value="1"/>
</dbReference>
<keyword evidence="5" id="KW-1185">Reference proteome</keyword>
<evidence type="ECO:0000256" key="1">
    <source>
        <dbReference type="ARBA" id="ARBA00022801"/>
    </source>
</evidence>
<evidence type="ECO:0000313" key="4">
    <source>
        <dbReference type="EMBL" id="RUO35718.1"/>
    </source>
</evidence>
<dbReference type="Pfam" id="PF00326">
    <property type="entry name" value="Peptidase_S9"/>
    <property type="match status" value="1"/>
</dbReference>
<protein>
    <recommendedName>
        <fullName evidence="3">Peptidase S9 prolyl oligopeptidase catalytic domain-containing protein</fullName>
    </recommendedName>
</protein>
<proteinExistence type="predicted"/>
<dbReference type="OrthoDB" id="9812921at2"/>
<dbReference type="InterPro" id="IPR029058">
    <property type="entry name" value="AB_hydrolase_fold"/>
</dbReference>
<sequence>MRFYLTPLLSALLLSFLLVSPHASASDTWSLEYNATCFTPPYDTYENFIDQFVQRNTNPRYDRAYFERIYPAAQFQSLRTDFDCRWLVYRNGTAYVGGFAVFPREFSGKDDGAKLPVIIYNRAGHGPTHGVSFADIFQRIFPLAEAGFMVIGSQYRGGGGVFSGMSNGTDEYGGRDLSDVLRLPQVAEAVGPADAERVGLYGRARGSMMSFMAARARPSAFKALASAATVSDLGAWIDEWDGDHAATRYIPDFTENETTALQARSVIEWADELSSDLPILLIHGQRDWNLPATQSEALSARLNELGHSHELLLWSHADHQFTNYRSDLTQALIDFFSTHLK</sequence>
<dbReference type="Proteomes" id="UP000288405">
    <property type="component" value="Unassembled WGS sequence"/>
</dbReference>
<evidence type="ECO:0000259" key="3">
    <source>
        <dbReference type="Pfam" id="PF00326"/>
    </source>
</evidence>
<evidence type="ECO:0000313" key="5">
    <source>
        <dbReference type="Proteomes" id="UP000288405"/>
    </source>
</evidence>
<feature type="signal peptide" evidence="2">
    <location>
        <begin position="1"/>
        <end position="25"/>
    </location>
</feature>
<dbReference type="AlphaFoldDB" id="A0A432WPP9"/>
<evidence type="ECO:0000256" key="2">
    <source>
        <dbReference type="SAM" id="SignalP"/>
    </source>
</evidence>